<reference evidence="2 3" key="1">
    <citation type="journal article" date="2018" name="Nat. Ecol. Evol.">
        <title>Pezizomycetes genomes reveal the molecular basis of ectomycorrhizal truffle lifestyle.</title>
        <authorList>
            <person name="Murat C."/>
            <person name="Payen T."/>
            <person name="Noel B."/>
            <person name="Kuo A."/>
            <person name="Morin E."/>
            <person name="Chen J."/>
            <person name="Kohler A."/>
            <person name="Krizsan K."/>
            <person name="Balestrini R."/>
            <person name="Da Silva C."/>
            <person name="Montanini B."/>
            <person name="Hainaut M."/>
            <person name="Levati E."/>
            <person name="Barry K.W."/>
            <person name="Belfiori B."/>
            <person name="Cichocki N."/>
            <person name="Clum A."/>
            <person name="Dockter R.B."/>
            <person name="Fauchery L."/>
            <person name="Guy J."/>
            <person name="Iotti M."/>
            <person name="Le Tacon F."/>
            <person name="Lindquist E.A."/>
            <person name="Lipzen A."/>
            <person name="Malagnac F."/>
            <person name="Mello A."/>
            <person name="Molinier V."/>
            <person name="Miyauchi S."/>
            <person name="Poulain J."/>
            <person name="Riccioni C."/>
            <person name="Rubini A."/>
            <person name="Sitrit Y."/>
            <person name="Splivallo R."/>
            <person name="Traeger S."/>
            <person name="Wang M."/>
            <person name="Zifcakova L."/>
            <person name="Wipf D."/>
            <person name="Zambonelli A."/>
            <person name="Paolocci F."/>
            <person name="Nowrousian M."/>
            <person name="Ottonello S."/>
            <person name="Baldrian P."/>
            <person name="Spatafora J.W."/>
            <person name="Henrissat B."/>
            <person name="Nagy L.G."/>
            <person name="Aury J.M."/>
            <person name="Wincker P."/>
            <person name="Grigoriev I.V."/>
            <person name="Bonfante P."/>
            <person name="Martin F.M."/>
        </authorList>
    </citation>
    <scope>NUCLEOTIDE SEQUENCE [LARGE SCALE GENOMIC DNA]</scope>
    <source>
        <strain evidence="2 3">ATCC MYA-4762</strain>
    </source>
</reference>
<dbReference type="EMBL" id="ML121553">
    <property type="protein sequence ID" value="RPB22204.1"/>
    <property type="molecule type" value="Genomic_DNA"/>
</dbReference>
<dbReference type="Pfam" id="PF18107">
    <property type="entry name" value="HTH_ABP1_N"/>
    <property type="match status" value="1"/>
</dbReference>
<dbReference type="AlphaFoldDB" id="A0A3N4LH26"/>
<keyword evidence="3" id="KW-1185">Reference proteome</keyword>
<proteinExistence type="predicted"/>
<dbReference type="InParanoid" id="A0A3N4LH26"/>
<protein>
    <recommendedName>
        <fullName evidence="1">ARS-binding protein 1 N-terminal domain-containing protein</fullName>
    </recommendedName>
</protein>
<dbReference type="InterPro" id="IPR041188">
    <property type="entry name" value="HTH_ABP1_N"/>
</dbReference>
<sequence length="124" mass="14291">MASSHTPHRQPCLESKYQAIRTYPKQNPKATGRHIRHWFEAENSNKDLTQSQISEIGTCTSNISVYLCLVCSCHIHGNFSEFIPYLPIILRYKNILVISISPPVRTICLYRASSVHYPRKQPTY</sequence>
<organism evidence="2 3">
    <name type="scientific">Terfezia boudieri ATCC MYA-4762</name>
    <dbReference type="NCBI Taxonomy" id="1051890"/>
    <lineage>
        <taxon>Eukaryota</taxon>
        <taxon>Fungi</taxon>
        <taxon>Dikarya</taxon>
        <taxon>Ascomycota</taxon>
        <taxon>Pezizomycotina</taxon>
        <taxon>Pezizomycetes</taxon>
        <taxon>Pezizales</taxon>
        <taxon>Pezizaceae</taxon>
        <taxon>Terfezia</taxon>
    </lineage>
</organism>
<gene>
    <name evidence="2" type="ORF">L211DRAFT_339672</name>
</gene>
<feature type="domain" description="ARS-binding protein 1 N-terminal" evidence="1">
    <location>
        <begin position="9"/>
        <end position="56"/>
    </location>
</feature>
<evidence type="ECO:0000313" key="3">
    <source>
        <dbReference type="Proteomes" id="UP000267821"/>
    </source>
</evidence>
<accession>A0A3N4LH26</accession>
<evidence type="ECO:0000313" key="2">
    <source>
        <dbReference type="EMBL" id="RPB22204.1"/>
    </source>
</evidence>
<evidence type="ECO:0000259" key="1">
    <source>
        <dbReference type="Pfam" id="PF18107"/>
    </source>
</evidence>
<dbReference type="Proteomes" id="UP000267821">
    <property type="component" value="Unassembled WGS sequence"/>
</dbReference>
<name>A0A3N4LH26_9PEZI</name>